<name>A0ABT9Q9A2_9ACTN</name>
<accession>A0ABT9Q9A2</accession>
<protein>
    <submittedName>
        <fullName evidence="2">Uncharacterized protein</fullName>
    </submittedName>
</protein>
<evidence type="ECO:0000313" key="3">
    <source>
        <dbReference type="Proteomes" id="UP001225356"/>
    </source>
</evidence>
<organism evidence="2 3">
    <name type="scientific">Streptosporangium lutulentum</name>
    <dbReference type="NCBI Taxonomy" id="1461250"/>
    <lineage>
        <taxon>Bacteria</taxon>
        <taxon>Bacillati</taxon>
        <taxon>Actinomycetota</taxon>
        <taxon>Actinomycetes</taxon>
        <taxon>Streptosporangiales</taxon>
        <taxon>Streptosporangiaceae</taxon>
        <taxon>Streptosporangium</taxon>
    </lineage>
</organism>
<proteinExistence type="predicted"/>
<feature type="region of interest" description="Disordered" evidence="1">
    <location>
        <begin position="1"/>
        <end position="24"/>
    </location>
</feature>
<reference evidence="2 3" key="1">
    <citation type="submission" date="2023-07" db="EMBL/GenBank/DDBJ databases">
        <title>Sequencing the genomes of 1000 actinobacteria strains.</title>
        <authorList>
            <person name="Klenk H.-P."/>
        </authorList>
    </citation>
    <scope>NUCLEOTIDE SEQUENCE [LARGE SCALE GENOMIC DNA]</scope>
    <source>
        <strain evidence="2 3">DSM 46740</strain>
    </source>
</reference>
<gene>
    <name evidence="2" type="ORF">J2853_002534</name>
</gene>
<evidence type="ECO:0000313" key="2">
    <source>
        <dbReference type="EMBL" id="MDP9843323.1"/>
    </source>
</evidence>
<comment type="caution">
    <text evidence="2">The sequence shown here is derived from an EMBL/GenBank/DDBJ whole genome shotgun (WGS) entry which is preliminary data.</text>
</comment>
<dbReference type="EMBL" id="JAUSQU010000001">
    <property type="protein sequence ID" value="MDP9843323.1"/>
    <property type="molecule type" value="Genomic_DNA"/>
</dbReference>
<dbReference type="RefSeq" id="WP_307557466.1">
    <property type="nucleotide sequence ID" value="NZ_JAUSQU010000001.1"/>
</dbReference>
<evidence type="ECO:0000256" key="1">
    <source>
        <dbReference type="SAM" id="MobiDB-lite"/>
    </source>
</evidence>
<dbReference type="Proteomes" id="UP001225356">
    <property type="component" value="Unassembled WGS sequence"/>
</dbReference>
<keyword evidence="3" id="KW-1185">Reference proteome</keyword>
<sequence length="198" mass="22110">MRWLEQHKAPGQGGGEKVSGSREAGTPTRLDVLAMLHDGAAPIHGDDDDQIGPPSIPSTLKNWAWLISEHRGLVYPERSDVAELAHWLLLHVDWATSRPWIDDMLGEIGALRRWAHSLAPWAVHVQELVGPCPYCDMRTLIRVSGERYIECDGREEVGGCGGLWTYEAYEDHVAALVKADKRRKTRKVEAKTKRGMAS</sequence>